<dbReference type="EMBL" id="BPLR01015166">
    <property type="protein sequence ID" value="GIY74077.1"/>
    <property type="molecule type" value="Genomic_DNA"/>
</dbReference>
<feature type="compositionally biased region" description="Acidic residues" evidence="1">
    <location>
        <begin position="75"/>
        <end position="84"/>
    </location>
</feature>
<keyword evidence="3" id="KW-1185">Reference proteome</keyword>
<name>A0AAV4VUH9_CAEEX</name>
<comment type="caution">
    <text evidence="2">The sequence shown here is derived from an EMBL/GenBank/DDBJ whole genome shotgun (WGS) entry which is preliminary data.</text>
</comment>
<evidence type="ECO:0000313" key="2">
    <source>
        <dbReference type="EMBL" id="GIY74077.1"/>
    </source>
</evidence>
<feature type="compositionally biased region" description="Polar residues" evidence="1">
    <location>
        <begin position="134"/>
        <end position="145"/>
    </location>
</feature>
<evidence type="ECO:0000256" key="1">
    <source>
        <dbReference type="SAM" id="MobiDB-lite"/>
    </source>
</evidence>
<organism evidence="2 3">
    <name type="scientific">Caerostris extrusa</name>
    <name type="common">Bark spider</name>
    <name type="synonym">Caerostris bankana</name>
    <dbReference type="NCBI Taxonomy" id="172846"/>
    <lineage>
        <taxon>Eukaryota</taxon>
        <taxon>Metazoa</taxon>
        <taxon>Ecdysozoa</taxon>
        <taxon>Arthropoda</taxon>
        <taxon>Chelicerata</taxon>
        <taxon>Arachnida</taxon>
        <taxon>Araneae</taxon>
        <taxon>Araneomorphae</taxon>
        <taxon>Entelegynae</taxon>
        <taxon>Araneoidea</taxon>
        <taxon>Araneidae</taxon>
        <taxon>Caerostris</taxon>
    </lineage>
</organism>
<feature type="compositionally biased region" description="Low complexity" evidence="1">
    <location>
        <begin position="116"/>
        <end position="133"/>
    </location>
</feature>
<reference evidence="2 3" key="1">
    <citation type="submission" date="2021-06" db="EMBL/GenBank/DDBJ databases">
        <title>Caerostris extrusa draft genome.</title>
        <authorList>
            <person name="Kono N."/>
            <person name="Arakawa K."/>
        </authorList>
    </citation>
    <scope>NUCLEOTIDE SEQUENCE [LARGE SCALE GENOMIC DNA]</scope>
</reference>
<feature type="compositionally biased region" description="Basic and acidic residues" evidence="1">
    <location>
        <begin position="85"/>
        <end position="94"/>
    </location>
</feature>
<feature type="region of interest" description="Disordered" evidence="1">
    <location>
        <begin position="14"/>
        <end position="99"/>
    </location>
</feature>
<feature type="region of interest" description="Disordered" evidence="1">
    <location>
        <begin position="116"/>
        <end position="145"/>
    </location>
</feature>
<proteinExistence type="predicted"/>
<evidence type="ECO:0000313" key="3">
    <source>
        <dbReference type="Proteomes" id="UP001054945"/>
    </source>
</evidence>
<sequence length="145" mass="15839">MSVETELAEAVELKLPVASPTMQSDLSTDGDTNTLQNTAVSTKNKFSLSQDATNSTYDLGDQPEADQDVSYPGEDLQDEDDDGIEKDHPSDNATHKSYLSRVTNALYNNKLREIAKTSTNSSKSKESSLQSLTDASSQIQVKKLY</sequence>
<protein>
    <recommendedName>
        <fullName evidence="4">Biogenesis of lysosome-related organelles complex 1 subunit 3</fullName>
    </recommendedName>
</protein>
<dbReference type="AlphaFoldDB" id="A0AAV4VUH9"/>
<evidence type="ECO:0008006" key="4">
    <source>
        <dbReference type="Google" id="ProtNLM"/>
    </source>
</evidence>
<feature type="compositionally biased region" description="Polar residues" evidence="1">
    <location>
        <begin position="20"/>
        <end position="57"/>
    </location>
</feature>
<gene>
    <name evidence="2" type="primary">AVEN_66196_1</name>
    <name evidence="2" type="ORF">CEXT_402731</name>
</gene>
<dbReference type="Proteomes" id="UP001054945">
    <property type="component" value="Unassembled WGS sequence"/>
</dbReference>
<accession>A0AAV4VUH9</accession>